<dbReference type="AlphaFoldDB" id="A0A0C3SFK0"/>
<sequence>MQLRLALYHVSSNDAPYQLSGLGICDTETQLSFESVAAFDRCRCSQYSLNAVRIHIHNNPQCNWVSLSAKTRLKRNCALTTLPNDLGLLYISPTDVLCSSKSPLMSCLLACIERICCQNEPWDLMSPFEFRDAFSWMCRVEFIEAFISVRRSRKAFEPGRSP</sequence>
<dbReference type="HOGENOM" id="CLU_1636002_0_0_1"/>
<proteinExistence type="predicted"/>
<evidence type="ECO:0000313" key="2">
    <source>
        <dbReference type="Proteomes" id="UP000053257"/>
    </source>
</evidence>
<reference evidence="1 2" key="1">
    <citation type="journal article" date="2014" name="PLoS Genet.">
        <title>Analysis of the Phlebiopsis gigantea genome, transcriptome and secretome provides insight into its pioneer colonization strategies of wood.</title>
        <authorList>
            <person name="Hori C."/>
            <person name="Ishida T."/>
            <person name="Igarashi K."/>
            <person name="Samejima M."/>
            <person name="Suzuki H."/>
            <person name="Master E."/>
            <person name="Ferreira P."/>
            <person name="Ruiz-Duenas F.J."/>
            <person name="Held B."/>
            <person name="Canessa P."/>
            <person name="Larrondo L.F."/>
            <person name="Schmoll M."/>
            <person name="Druzhinina I.S."/>
            <person name="Kubicek C.P."/>
            <person name="Gaskell J.A."/>
            <person name="Kersten P."/>
            <person name="St John F."/>
            <person name="Glasner J."/>
            <person name="Sabat G."/>
            <person name="Splinter BonDurant S."/>
            <person name="Syed K."/>
            <person name="Yadav J."/>
            <person name="Mgbeahuruike A.C."/>
            <person name="Kovalchuk A."/>
            <person name="Asiegbu F.O."/>
            <person name="Lackner G."/>
            <person name="Hoffmeister D."/>
            <person name="Rencoret J."/>
            <person name="Gutierrez A."/>
            <person name="Sun H."/>
            <person name="Lindquist E."/>
            <person name="Barry K."/>
            <person name="Riley R."/>
            <person name="Grigoriev I.V."/>
            <person name="Henrissat B."/>
            <person name="Kues U."/>
            <person name="Berka R.M."/>
            <person name="Martinez A.T."/>
            <person name="Covert S.F."/>
            <person name="Blanchette R.A."/>
            <person name="Cullen D."/>
        </authorList>
    </citation>
    <scope>NUCLEOTIDE SEQUENCE [LARGE SCALE GENOMIC DNA]</scope>
    <source>
        <strain evidence="1 2">11061_1 CR5-6</strain>
    </source>
</reference>
<dbReference type="EMBL" id="KN840440">
    <property type="protein sequence ID" value="KIP12220.1"/>
    <property type="molecule type" value="Genomic_DNA"/>
</dbReference>
<organism evidence="1 2">
    <name type="scientific">Phlebiopsis gigantea (strain 11061_1 CR5-6)</name>
    <name type="common">White-rot fungus</name>
    <name type="synonym">Peniophora gigantea</name>
    <dbReference type="NCBI Taxonomy" id="745531"/>
    <lineage>
        <taxon>Eukaryota</taxon>
        <taxon>Fungi</taxon>
        <taxon>Dikarya</taxon>
        <taxon>Basidiomycota</taxon>
        <taxon>Agaricomycotina</taxon>
        <taxon>Agaricomycetes</taxon>
        <taxon>Polyporales</taxon>
        <taxon>Phanerochaetaceae</taxon>
        <taxon>Phlebiopsis</taxon>
    </lineage>
</organism>
<dbReference type="Proteomes" id="UP000053257">
    <property type="component" value="Unassembled WGS sequence"/>
</dbReference>
<keyword evidence="2" id="KW-1185">Reference proteome</keyword>
<evidence type="ECO:0000313" key="1">
    <source>
        <dbReference type="EMBL" id="KIP12220.1"/>
    </source>
</evidence>
<protein>
    <submittedName>
        <fullName evidence="1">Uncharacterized protein</fullName>
    </submittedName>
</protein>
<accession>A0A0C3SFK0</accession>
<name>A0A0C3SFK0_PHLG1</name>
<gene>
    <name evidence="1" type="ORF">PHLGIDRAFT_327218</name>
</gene>